<protein>
    <submittedName>
        <fullName evidence="4">Basic salivary proline-rich protein 2 isoform X1</fullName>
    </submittedName>
</protein>
<reference evidence="4 5" key="1">
    <citation type="journal article" date="2023" name="BMC Biol.">
        <title>The compact genome of the sponge Oopsacas minuta (Hexactinellida) is lacking key metazoan core genes.</title>
        <authorList>
            <person name="Santini S."/>
            <person name="Schenkelaars Q."/>
            <person name="Jourda C."/>
            <person name="Duchesne M."/>
            <person name="Belahbib H."/>
            <person name="Rocher C."/>
            <person name="Selva M."/>
            <person name="Riesgo A."/>
            <person name="Vervoort M."/>
            <person name="Leys S.P."/>
            <person name="Kodjabachian L."/>
            <person name="Le Bivic A."/>
            <person name="Borchiellini C."/>
            <person name="Claverie J.M."/>
            <person name="Renard E."/>
        </authorList>
    </citation>
    <scope>NUCLEOTIDE SEQUENCE [LARGE SCALE GENOMIC DNA]</scope>
    <source>
        <strain evidence="4">SPO-2</strain>
    </source>
</reference>
<feature type="region of interest" description="Disordered" evidence="2">
    <location>
        <begin position="82"/>
        <end position="165"/>
    </location>
</feature>
<gene>
    <name evidence="4" type="ORF">LOD99_11898</name>
</gene>
<evidence type="ECO:0000259" key="3">
    <source>
        <dbReference type="Pfam" id="PF05030"/>
    </source>
</evidence>
<dbReference type="InterPro" id="IPR007726">
    <property type="entry name" value="SS18_N"/>
</dbReference>
<evidence type="ECO:0000313" key="5">
    <source>
        <dbReference type="Proteomes" id="UP001165289"/>
    </source>
</evidence>
<evidence type="ECO:0000313" key="4">
    <source>
        <dbReference type="EMBL" id="KAI6648089.1"/>
    </source>
</evidence>
<dbReference type="Proteomes" id="UP001165289">
    <property type="component" value="Unassembled WGS sequence"/>
</dbReference>
<keyword evidence="5" id="KW-1185">Reference proteome</keyword>
<feature type="compositionally biased region" description="Polar residues" evidence="2">
    <location>
        <begin position="86"/>
        <end position="128"/>
    </location>
</feature>
<comment type="caution">
    <text evidence="4">The sequence shown here is derived from an EMBL/GenBank/DDBJ whole genome shotgun (WGS) entry which is preliminary data.</text>
</comment>
<evidence type="ECO:0000256" key="2">
    <source>
        <dbReference type="SAM" id="MobiDB-lite"/>
    </source>
</evidence>
<feature type="domain" description="SS18 N-terminal" evidence="3">
    <location>
        <begin position="17"/>
        <end position="69"/>
    </location>
</feature>
<comment type="similarity">
    <text evidence="1">Belongs to the SS18 family.</text>
</comment>
<sequence length="280" mass="30715">MFHHQQTHPPFPKESMYSVEIQRVLDQNASIIHVIIDSQHKGKSENLLHYMGQLHANLMWLTKQASINYHMEHGAVPSTPLYPHNQALSKSHGHYTSSLSPSGVPNSIPSQVGIPQNSISFAPAQTPNLPHAQSLATTGSMPPSTWDRPTSPSPLPSGHNPFDFSQWNGSEGYPQRLRAATYMPHQEGAMFANHHRGMHPMDSMAASQRPLNPASLPPNMYKQFSGNNYPAPAQAMSSQVRHSGQGVNTTLPSVSPYTSNPMGHTGLPHMQGMHTGTTNY</sequence>
<evidence type="ECO:0000256" key="1">
    <source>
        <dbReference type="ARBA" id="ARBA00007945"/>
    </source>
</evidence>
<dbReference type="EMBL" id="JAKMXF010000332">
    <property type="protein sequence ID" value="KAI6648089.1"/>
    <property type="molecule type" value="Genomic_DNA"/>
</dbReference>
<accession>A0AAV7JH00</accession>
<feature type="compositionally biased region" description="Polar residues" evidence="2">
    <location>
        <begin position="134"/>
        <end position="150"/>
    </location>
</feature>
<proteinExistence type="inferred from homology"/>
<dbReference type="Pfam" id="PF05030">
    <property type="entry name" value="SSXT"/>
    <property type="match status" value="1"/>
</dbReference>
<name>A0AAV7JH00_9METZ</name>
<organism evidence="4 5">
    <name type="scientific">Oopsacas minuta</name>
    <dbReference type="NCBI Taxonomy" id="111878"/>
    <lineage>
        <taxon>Eukaryota</taxon>
        <taxon>Metazoa</taxon>
        <taxon>Porifera</taxon>
        <taxon>Hexactinellida</taxon>
        <taxon>Hexasterophora</taxon>
        <taxon>Lyssacinosida</taxon>
        <taxon>Leucopsacidae</taxon>
        <taxon>Oopsacas</taxon>
    </lineage>
</organism>
<dbReference type="AlphaFoldDB" id="A0AAV7JH00"/>